<proteinExistence type="predicted"/>
<protein>
    <submittedName>
        <fullName evidence="1">Uncharacterized protein</fullName>
    </submittedName>
</protein>
<sequence>MDLFLFAFAVIDYQLEGQGVSSSYPPIGDYYDEESNK</sequence>
<name>A0A8S5NBD9_9VIRU</name>
<reference evidence="1" key="1">
    <citation type="journal article" date="2021" name="Proc. Natl. Acad. Sci. U.S.A.">
        <title>A Catalog of Tens of Thousands of Viruses from Human Metagenomes Reveals Hidden Associations with Chronic Diseases.</title>
        <authorList>
            <person name="Tisza M.J."/>
            <person name="Buck C.B."/>
        </authorList>
    </citation>
    <scope>NUCLEOTIDE SEQUENCE</scope>
    <source>
        <strain evidence="1">Ctv3H3</strain>
    </source>
</reference>
<organism evidence="1">
    <name type="scientific">Phage sp. ctv3H3</name>
    <dbReference type="NCBI Taxonomy" id="2826753"/>
    <lineage>
        <taxon>Viruses</taxon>
    </lineage>
</organism>
<evidence type="ECO:0000313" key="1">
    <source>
        <dbReference type="EMBL" id="DAD91740.1"/>
    </source>
</evidence>
<accession>A0A8S5NBD9</accession>
<dbReference type="EMBL" id="BK015120">
    <property type="protein sequence ID" value="DAD91740.1"/>
    <property type="molecule type" value="Genomic_DNA"/>
</dbReference>